<dbReference type="Proteomes" id="UP000613255">
    <property type="component" value="Unassembled WGS sequence"/>
</dbReference>
<feature type="transmembrane region" description="Helical" evidence="1">
    <location>
        <begin position="29"/>
        <end position="62"/>
    </location>
</feature>
<dbReference type="EMBL" id="JAEIJD010000001">
    <property type="protein sequence ID" value="MBI6628522.1"/>
    <property type="molecule type" value="Genomic_DNA"/>
</dbReference>
<accession>A0A934HNA8</accession>
<dbReference type="PANTHER" id="PTHR31970">
    <property type="match status" value="1"/>
</dbReference>
<reference evidence="2" key="1">
    <citation type="submission" date="2020-12" db="EMBL/GenBank/DDBJ databases">
        <title>Pontibaca salina gen. nov., sp. nov., isolated from marine sediment.</title>
        <authorList>
            <person name="Bo J."/>
            <person name="Wang S."/>
            <person name="Song X."/>
            <person name="Du Z."/>
        </authorList>
    </citation>
    <scope>NUCLEOTIDE SEQUENCE</scope>
    <source>
        <strain evidence="2">S1109L</strain>
    </source>
</reference>
<dbReference type="AlphaFoldDB" id="A0A934HNA8"/>
<keyword evidence="1" id="KW-1133">Transmembrane helix</keyword>
<feature type="transmembrane region" description="Helical" evidence="1">
    <location>
        <begin position="300"/>
        <end position="319"/>
    </location>
</feature>
<protein>
    <submittedName>
        <fullName evidence="2">Sulfate/molybdate transporter</fullName>
    </submittedName>
</protein>
<keyword evidence="1" id="KW-0812">Transmembrane</keyword>
<sequence>MTERPEIQQHRLRAISGEISGSFGDLGTFLPYVVAIVGAGVLMPAPVFLGFAAGYAMVALIYRVPIAVQPMKALGAMIIAGGLGVSEIAWSGAAIGLALLLFASNARFANAARAIPQSVITGLQAGLGLILGWVALGLMAQHWGLAVPALAVLALSLIAPRGPWVPVVLIAAVLLGPAQIPASQVIVAQGGSALGFIVSGIAAQLPLTLLNAVVVTAAVARALYPNHAARVSERRLAATTGILNLIFVPLGALPMCHGAGGVTAHHRFGARGAAAPLLLALLCGAGALAGPKVMDWLMRIPLPVVGALLLYAAADLVLSRRMFDARPDCRPVIGCAAVVTFFFGAFAGLIAGLLAETIRVHIKRGRRAESGDC</sequence>
<keyword evidence="1" id="KW-0472">Membrane</keyword>
<evidence type="ECO:0000256" key="1">
    <source>
        <dbReference type="SAM" id="Phobius"/>
    </source>
</evidence>
<dbReference type="PANTHER" id="PTHR31970:SF9">
    <property type="entry name" value="MOLYBDATE TRANSPORTER 2"/>
    <property type="match status" value="1"/>
</dbReference>
<comment type="caution">
    <text evidence="2">The sequence shown here is derived from an EMBL/GenBank/DDBJ whole genome shotgun (WGS) entry which is preliminary data.</text>
</comment>
<evidence type="ECO:0000313" key="2">
    <source>
        <dbReference type="EMBL" id="MBI6628522.1"/>
    </source>
</evidence>
<organism evidence="2 3">
    <name type="scientific">Pontibaca salina</name>
    <dbReference type="NCBI Taxonomy" id="2795731"/>
    <lineage>
        <taxon>Bacteria</taxon>
        <taxon>Pseudomonadati</taxon>
        <taxon>Pseudomonadota</taxon>
        <taxon>Alphaproteobacteria</taxon>
        <taxon>Rhodobacterales</taxon>
        <taxon>Roseobacteraceae</taxon>
        <taxon>Pontibaca</taxon>
    </lineage>
</organism>
<name>A0A934HNA8_9RHOB</name>
<dbReference type="Pfam" id="PF16983">
    <property type="entry name" value="MFS_MOT1"/>
    <property type="match status" value="2"/>
</dbReference>
<evidence type="ECO:0000313" key="3">
    <source>
        <dbReference type="Proteomes" id="UP000613255"/>
    </source>
</evidence>
<keyword evidence="3" id="KW-1185">Reference proteome</keyword>
<feature type="transmembrane region" description="Helical" evidence="1">
    <location>
        <begin position="74"/>
        <end position="102"/>
    </location>
</feature>
<dbReference type="RefSeq" id="WP_198684537.1">
    <property type="nucleotide sequence ID" value="NZ_JAEIJD010000001.1"/>
</dbReference>
<gene>
    <name evidence="2" type="ORF">JAO82_01395</name>
</gene>
<feature type="transmembrane region" description="Helical" evidence="1">
    <location>
        <begin position="331"/>
        <end position="354"/>
    </location>
</feature>
<proteinExistence type="predicted"/>
<dbReference type="GO" id="GO:0015098">
    <property type="term" value="F:molybdate ion transmembrane transporter activity"/>
    <property type="evidence" value="ECO:0007669"/>
    <property type="project" value="InterPro"/>
</dbReference>
<feature type="transmembrane region" description="Helical" evidence="1">
    <location>
        <begin position="143"/>
        <end position="159"/>
    </location>
</feature>
<feature type="transmembrane region" description="Helical" evidence="1">
    <location>
        <begin position="114"/>
        <end position="136"/>
    </location>
</feature>
<feature type="transmembrane region" description="Helical" evidence="1">
    <location>
        <begin position="236"/>
        <end position="256"/>
    </location>
</feature>
<feature type="transmembrane region" description="Helical" evidence="1">
    <location>
        <begin position="268"/>
        <end position="288"/>
    </location>
</feature>
<feature type="transmembrane region" description="Helical" evidence="1">
    <location>
        <begin position="194"/>
        <end position="224"/>
    </location>
</feature>
<dbReference type="InterPro" id="IPR031563">
    <property type="entry name" value="MOT1/MOT2"/>
</dbReference>